<dbReference type="OrthoDB" id="2404986at2759"/>
<evidence type="ECO:0000313" key="2">
    <source>
        <dbReference type="Proteomes" id="UP000789342"/>
    </source>
</evidence>
<organism evidence="1 2">
    <name type="scientific">Acaulospora morrowiae</name>
    <dbReference type="NCBI Taxonomy" id="94023"/>
    <lineage>
        <taxon>Eukaryota</taxon>
        <taxon>Fungi</taxon>
        <taxon>Fungi incertae sedis</taxon>
        <taxon>Mucoromycota</taxon>
        <taxon>Glomeromycotina</taxon>
        <taxon>Glomeromycetes</taxon>
        <taxon>Diversisporales</taxon>
        <taxon>Acaulosporaceae</taxon>
        <taxon>Acaulospora</taxon>
    </lineage>
</organism>
<proteinExistence type="predicted"/>
<keyword evidence="2" id="KW-1185">Reference proteome</keyword>
<evidence type="ECO:0000313" key="1">
    <source>
        <dbReference type="EMBL" id="CAG8705419.1"/>
    </source>
</evidence>
<dbReference type="Gene3D" id="3.90.226.10">
    <property type="entry name" value="2-enoyl-CoA Hydratase, Chain A, domain 1"/>
    <property type="match status" value="1"/>
</dbReference>
<name>A0A9N9HTG2_9GLOM</name>
<dbReference type="InterPro" id="IPR045190">
    <property type="entry name" value="MCCB/AccD1-like"/>
</dbReference>
<accession>A0A9N9HTG2</accession>
<protein>
    <submittedName>
        <fullName evidence="1">6878_t:CDS:1</fullName>
    </submittedName>
</protein>
<sequence>MNVFNEIPILETKIVKDEAYHKNYKEMLAMVETLNSRLSQATNQGTEKAIEMHLKRGQLLVRDRIDLLLDEGSPFLELCPLAGWGQKDMTLG</sequence>
<dbReference type="SUPFAM" id="SSF52096">
    <property type="entry name" value="ClpP/crotonase"/>
    <property type="match status" value="1"/>
</dbReference>
<dbReference type="Proteomes" id="UP000789342">
    <property type="component" value="Unassembled WGS sequence"/>
</dbReference>
<dbReference type="PANTHER" id="PTHR22855">
    <property type="entry name" value="ACETYL, PROPIONYL, PYRUVATE, AND GLUTACONYL CARBOXYLASE-RELATED"/>
    <property type="match status" value="1"/>
</dbReference>
<comment type="caution">
    <text evidence="1">The sequence shown here is derived from an EMBL/GenBank/DDBJ whole genome shotgun (WGS) entry which is preliminary data.</text>
</comment>
<feature type="non-terminal residue" evidence="1">
    <location>
        <position position="92"/>
    </location>
</feature>
<dbReference type="EMBL" id="CAJVPV010018088">
    <property type="protein sequence ID" value="CAG8705419.1"/>
    <property type="molecule type" value="Genomic_DNA"/>
</dbReference>
<dbReference type="AlphaFoldDB" id="A0A9N9HTG2"/>
<dbReference type="InterPro" id="IPR029045">
    <property type="entry name" value="ClpP/crotonase-like_dom_sf"/>
</dbReference>
<gene>
    <name evidence="1" type="ORF">AMORRO_LOCUS12372</name>
</gene>
<reference evidence="1" key="1">
    <citation type="submission" date="2021-06" db="EMBL/GenBank/DDBJ databases">
        <authorList>
            <person name="Kallberg Y."/>
            <person name="Tangrot J."/>
            <person name="Rosling A."/>
        </authorList>
    </citation>
    <scope>NUCLEOTIDE SEQUENCE</scope>
    <source>
        <strain evidence="1">CL551</strain>
    </source>
</reference>